<sequence length="1747" mass="196502">MEEEVQKIWTLSKADRIQNVDYAIGVELTNLYSLMKEDPSSIPQNFEDLILALIVINKGQISITNAHLIALICVFYYKRQNPPNYWRLIPVLTEEVKKLRRPSIYILGLLSRLLCDGFKSQLPMPIQYLLKVNDETLFPLICQCFRRIIKGTGTFLIQQIPDIFGFIFAGSSSTNELIRIESVKSIPTLLEYAHISIKKLLPIVGQLLSYTTKEMRYAAAKSLAKLIYIGAKSDSNPDGKRGNDNIAETIIRDTNKEQDENEKSKESGSDSNLNPFKYGFKIILQFAQNDKNAETLALTLHILLRFYQPIEIVKKLRTFTNFILCLPSMKLPLQSIIYLSNGIIKAVISVVGSTIGNSICYHLIESIKNSEGDKNRRSIENFNYTAEQKAMIALTALIHFDASTKIVATAAKQFYPLLSSGRKDIQKVCIAFFAKIGQKEENLGRIFIDTFSSFLATVDDSRINDIDGFSKAAASIIVSIESSGKSVPDASIEKVKKVVTSFLTEKNYSTMKMAMSYLLLAALAKGRKGYDMIPFVFNFTQAYLKCLPNKPVDRFMKKTIKCLSIYFLQIIENQPSHFEKLKSTIRGFVLIILPNVEILSKSGLYLFLRLTKSWFELNPSTNDKINDFIVRSYAKLFTSSFEKATRQSLANTAAPQSGACIEKQHLCSLNNLSASLATVDNDVCSIFSADIGGYLYNFETPSNSHASHIDVLSLVEIFGLKPPKSNNEFRSSDDFLLLDIPFWASKCTSSALNEVVAPLFDYTKQDVPQIVCKLKLLSALLKSRRDLGLSKSHFDKLIGLEQATRVASNAASKTQESRNMQIQFALAEAVSLWFISHSTFSDAKLVSNSDLSLLMNAKNKFFSSLLIAFTCDYLHEEIQVQALLFLMQNIQARGDSVMLFAFRRLLSSFRLMSDFSAQIGNFLEYLSYSNVLLSKPSLIKEFTRCVLSVSARLNHVQTIRIVQNLLHFPVNSNYAQLNGLLITSTLKMQTGNLSPLFDCQSEIDLTLQKPLPILMASFSSRKVIIPTLDDVPLLFMMLQQFTSLNLRGVSDSIFSMNMNLNEEVINDCILTVFHADCNVKKWTNFAKRIVIIGCVPPAERKGDIRILPTSSVLICAIKIAVLLVQQIRSNMELRCVDDIVSIAFTAIHMEDKRIDLHCYSILSSVIECFADVRNQEGSLLDVYFSQFHPTFTHAFDEGKRELQSVAPFVIAYFRYIESNRKNLLDEVSAILVEGLKKMKFDNDSLIVFCRVSSLVNHSNDSDFDDMFIQASSSFLRDVLIQKRLLIELKEELPNFISKYQSIQKVHKNDKVEFIPNRILLALLLSELSISCDSIYLNAVTNTAEIANDKEAADFVLRRIGSSNLLIEEADEERRIRAAVRENEERQKDSFNSINSSKREEVVVKQKSDKNLSDGFDNENFDVVDDDLIDNDIEQTAFWVFPVKKPSSVNRFLMKITNEGQIGELFEPILSLSLSPPICFGAVCNVLRMSSKIASSTRFATLISSTVLNDEVNDECLALFQFMFGHLSNDVIDNIVEILMMNDRIPNEKRFEILRYAFTKLNGFEFHSIETVVSFLSNFEVLLPDGINFVGSLLVSPKTALTGIYILQSGLLTPIATATVSPLGMRILPRILHFFNTALIIVRKICDREDLKSFSILASRVALVALAQVAGVKEKAAVVKPACLLIKNIDREVLAGVFNSGRLRKKAIMSVKPQKQAEAIQLLTFADVSNRKSNNGGWQSLDVESDDD</sequence>
<gene>
    <name evidence="2" type="ORF">M9Y10_015196</name>
</gene>
<feature type="compositionally biased region" description="Basic and acidic residues" evidence="1">
    <location>
        <begin position="250"/>
        <end position="268"/>
    </location>
</feature>
<evidence type="ECO:0000313" key="2">
    <source>
        <dbReference type="EMBL" id="KAK8897257.1"/>
    </source>
</evidence>
<dbReference type="EMBL" id="JAPFFF010000002">
    <property type="protein sequence ID" value="KAK8897257.1"/>
    <property type="molecule type" value="Genomic_DNA"/>
</dbReference>
<dbReference type="InterPro" id="IPR016024">
    <property type="entry name" value="ARM-type_fold"/>
</dbReference>
<dbReference type="Gene3D" id="1.25.10.10">
    <property type="entry name" value="Leucine-rich Repeat Variant"/>
    <property type="match status" value="1"/>
</dbReference>
<dbReference type="InterPro" id="IPR011989">
    <property type="entry name" value="ARM-like"/>
</dbReference>
<organism evidence="2 3">
    <name type="scientific">Tritrichomonas musculus</name>
    <dbReference type="NCBI Taxonomy" id="1915356"/>
    <lineage>
        <taxon>Eukaryota</taxon>
        <taxon>Metamonada</taxon>
        <taxon>Parabasalia</taxon>
        <taxon>Tritrichomonadida</taxon>
        <taxon>Tritrichomonadidae</taxon>
        <taxon>Tritrichomonas</taxon>
    </lineage>
</organism>
<reference evidence="2 3" key="1">
    <citation type="submission" date="2024-04" db="EMBL/GenBank/DDBJ databases">
        <title>Tritrichomonas musculus Genome.</title>
        <authorList>
            <person name="Alves-Ferreira E."/>
            <person name="Grigg M."/>
            <person name="Lorenzi H."/>
            <person name="Galac M."/>
        </authorList>
    </citation>
    <scope>NUCLEOTIDE SEQUENCE [LARGE SCALE GENOMIC DNA]</scope>
    <source>
        <strain evidence="2 3">EAF2021</strain>
    </source>
</reference>
<evidence type="ECO:0008006" key="4">
    <source>
        <dbReference type="Google" id="ProtNLM"/>
    </source>
</evidence>
<evidence type="ECO:0000256" key="1">
    <source>
        <dbReference type="SAM" id="MobiDB-lite"/>
    </source>
</evidence>
<name>A0ABR2L3E1_9EUKA</name>
<feature type="region of interest" description="Disordered" evidence="1">
    <location>
        <begin position="250"/>
        <end position="271"/>
    </location>
</feature>
<evidence type="ECO:0000313" key="3">
    <source>
        <dbReference type="Proteomes" id="UP001470230"/>
    </source>
</evidence>
<dbReference type="Proteomes" id="UP001470230">
    <property type="component" value="Unassembled WGS sequence"/>
</dbReference>
<accession>A0ABR2L3E1</accession>
<dbReference type="SUPFAM" id="SSF48371">
    <property type="entry name" value="ARM repeat"/>
    <property type="match status" value="1"/>
</dbReference>
<proteinExistence type="predicted"/>
<keyword evidence="3" id="KW-1185">Reference proteome</keyword>
<comment type="caution">
    <text evidence="2">The sequence shown here is derived from an EMBL/GenBank/DDBJ whole genome shotgun (WGS) entry which is preliminary data.</text>
</comment>
<protein>
    <recommendedName>
        <fullName evidence="4">HEAT repeat family protein</fullName>
    </recommendedName>
</protein>